<evidence type="ECO:0000256" key="4">
    <source>
        <dbReference type="ARBA" id="ARBA00023163"/>
    </source>
</evidence>
<keyword evidence="6" id="KW-0175">Coiled coil</keyword>
<dbReference type="OrthoDB" id="2020995at2759"/>
<feature type="region of interest" description="Disordered" evidence="7">
    <location>
        <begin position="204"/>
        <end position="226"/>
    </location>
</feature>
<feature type="region of interest" description="Disordered" evidence="7">
    <location>
        <begin position="496"/>
        <end position="516"/>
    </location>
</feature>
<evidence type="ECO:0000256" key="5">
    <source>
        <dbReference type="ARBA" id="ARBA00023242"/>
    </source>
</evidence>
<feature type="domain" description="WRKY" evidence="9">
    <location>
        <begin position="284"/>
        <end position="350"/>
    </location>
</feature>
<keyword evidence="5" id="KW-0539">Nucleus</keyword>
<comment type="caution">
    <text evidence="10">The sequence shown here is derived from an EMBL/GenBank/DDBJ whole genome shotgun (WGS) entry which is preliminary data.</text>
</comment>
<feature type="non-terminal residue" evidence="10">
    <location>
        <position position="1"/>
    </location>
</feature>
<feature type="coiled-coil region" evidence="6">
    <location>
        <begin position="117"/>
        <end position="151"/>
    </location>
</feature>
<dbReference type="PANTHER" id="PTHR31429">
    <property type="entry name" value="WRKY TRANSCRIPTION FACTOR 36-RELATED"/>
    <property type="match status" value="1"/>
</dbReference>
<dbReference type="InterPro" id="IPR036576">
    <property type="entry name" value="WRKY_dom_sf"/>
</dbReference>
<proteinExistence type="predicted"/>
<keyword evidence="4" id="KW-0804">Transcription</keyword>
<keyword evidence="3" id="KW-0238">DNA-binding</keyword>
<dbReference type="GO" id="GO:0043565">
    <property type="term" value="F:sequence-specific DNA binding"/>
    <property type="evidence" value="ECO:0007669"/>
    <property type="project" value="InterPro"/>
</dbReference>
<keyword evidence="2" id="KW-0805">Transcription regulation</keyword>
<evidence type="ECO:0000256" key="2">
    <source>
        <dbReference type="ARBA" id="ARBA00023015"/>
    </source>
</evidence>
<dbReference type="FunFam" id="2.20.25.80:FF:000002">
    <property type="entry name" value="probable WRKY transcription factor 31"/>
    <property type="match status" value="1"/>
</dbReference>
<gene>
    <name evidence="10" type="primary">WRKY47</name>
    <name evidence="10" type="ORF">CR513_00436</name>
</gene>
<feature type="signal peptide" evidence="8">
    <location>
        <begin position="1"/>
        <end position="16"/>
    </location>
</feature>
<evidence type="ECO:0000256" key="1">
    <source>
        <dbReference type="ARBA" id="ARBA00004123"/>
    </source>
</evidence>
<evidence type="ECO:0000259" key="9">
    <source>
        <dbReference type="PROSITE" id="PS50811"/>
    </source>
</evidence>
<dbReference type="SUPFAM" id="SSF118290">
    <property type="entry name" value="WRKY DNA-binding domain"/>
    <property type="match status" value="1"/>
</dbReference>
<keyword evidence="8" id="KW-0732">Signal</keyword>
<evidence type="ECO:0000256" key="7">
    <source>
        <dbReference type="SAM" id="MobiDB-lite"/>
    </source>
</evidence>
<dbReference type="Gene3D" id="2.20.25.80">
    <property type="entry name" value="WRKY domain"/>
    <property type="match status" value="1"/>
</dbReference>
<dbReference type="Proteomes" id="UP000257109">
    <property type="component" value="Unassembled WGS sequence"/>
</dbReference>
<comment type="subcellular location">
    <subcellularLocation>
        <location evidence="1">Nucleus</location>
    </subcellularLocation>
</comment>
<reference evidence="10" key="1">
    <citation type="submission" date="2018-05" db="EMBL/GenBank/DDBJ databases">
        <title>Draft genome of Mucuna pruriens seed.</title>
        <authorList>
            <person name="Nnadi N.E."/>
            <person name="Vos R."/>
            <person name="Hasami M.H."/>
            <person name="Devisetty U.K."/>
            <person name="Aguiy J.C."/>
        </authorList>
    </citation>
    <scope>NUCLEOTIDE SEQUENCE [LARGE SCALE GENOMIC DNA]</scope>
    <source>
        <strain evidence="10">JCA_2017</strain>
    </source>
</reference>
<feature type="compositionally biased region" description="Basic and acidic residues" evidence="7">
    <location>
        <begin position="215"/>
        <end position="225"/>
    </location>
</feature>
<protein>
    <submittedName>
        <fullName evidence="10">WRKY transcription factor 47</fullName>
    </submittedName>
</protein>
<dbReference type="GO" id="GO:0005634">
    <property type="term" value="C:nucleus"/>
    <property type="evidence" value="ECO:0007669"/>
    <property type="project" value="UniProtKB-SubCell"/>
</dbReference>
<dbReference type="GO" id="GO:0003700">
    <property type="term" value="F:DNA-binding transcription factor activity"/>
    <property type="evidence" value="ECO:0007669"/>
    <property type="project" value="InterPro"/>
</dbReference>
<keyword evidence="11" id="KW-1185">Reference proteome</keyword>
<dbReference type="Pfam" id="PF03106">
    <property type="entry name" value="WRKY"/>
    <property type="match status" value="1"/>
</dbReference>
<evidence type="ECO:0000256" key="3">
    <source>
        <dbReference type="ARBA" id="ARBA00023125"/>
    </source>
</evidence>
<accession>A0A371IHI3</accession>
<dbReference type="AlphaFoldDB" id="A0A371IHI3"/>
<organism evidence="10 11">
    <name type="scientific">Mucuna pruriens</name>
    <name type="common">Velvet bean</name>
    <name type="synonym">Dolichos pruriens</name>
    <dbReference type="NCBI Taxonomy" id="157652"/>
    <lineage>
        <taxon>Eukaryota</taxon>
        <taxon>Viridiplantae</taxon>
        <taxon>Streptophyta</taxon>
        <taxon>Embryophyta</taxon>
        <taxon>Tracheophyta</taxon>
        <taxon>Spermatophyta</taxon>
        <taxon>Magnoliopsida</taxon>
        <taxon>eudicotyledons</taxon>
        <taxon>Gunneridae</taxon>
        <taxon>Pentapetalae</taxon>
        <taxon>rosids</taxon>
        <taxon>fabids</taxon>
        <taxon>Fabales</taxon>
        <taxon>Fabaceae</taxon>
        <taxon>Papilionoideae</taxon>
        <taxon>50 kb inversion clade</taxon>
        <taxon>NPAAA clade</taxon>
        <taxon>indigoferoid/millettioid clade</taxon>
        <taxon>Phaseoleae</taxon>
        <taxon>Mucuna</taxon>
    </lineage>
</organism>
<dbReference type="InterPro" id="IPR003657">
    <property type="entry name" value="WRKY_dom"/>
</dbReference>
<feature type="region of interest" description="Disordered" evidence="7">
    <location>
        <begin position="54"/>
        <end position="95"/>
    </location>
</feature>
<evidence type="ECO:0000256" key="6">
    <source>
        <dbReference type="SAM" id="Coils"/>
    </source>
</evidence>
<evidence type="ECO:0000256" key="8">
    <source>
        <dbReference type="SAM" id="SignalP"/>
    </source>
</evidence>
<dbReference type="PROSITE" id="PS50811">
    <property type="entry name" value="WRKY"/>
    <property type="match status" value="1"/>
</dbReference>
<feature type="chain" id="PRO_5016604755" evidence="8">
    <location>
        <begin position="17"/>
        <end position="516"/>
    </location>
</feature>
<dbReference type="EMBL" id="QJKJ01000066">
    <property type="protein sequence ID" value="RDY14500.1"/>
    <property type="molecule type" value="Genomic_DNA"/>
</dbReference>
<dbReference type="SMART" id="SM00774">
    <property type="entry name" value="WRKY"/>
    <property type="match status" value="1"/>
</dbReference>
<dbReference type="InterPro" id="IPR044810">
    <property type="entry name" value="WRKY_plant"/>
</dbReference>
<feature type="compositionally biased region" description="Basic and acidic residues" evidence="7">
    <location>
        <begin position="54"/>
        <end position="89"/>
    </location>
</feature>
<name>A0A371IHI3_MUCPR</name>
<dbReference type="PANTHER" id="PTHR31429:SF59">
    <property type="entry name" value="WRKY TRANSCRIPTION FACTOR 47-RELATED"/>
    <property type="match status" value="1"/>
</dbReference>
<evidence type="ECO:0000313" key="11">
    <source>
        <dbReference type="Proteomes" id="UP000257109"/>
    </source>
</evidence>
<sequence>MTTQTTTLLLLPLSLSLYLSLHLTKYMENRHHRDLTFLSSGDFLNHRVDRTDPPIKEMDFFSSEGNHKNDDNQKQQQQQKHDRDQHDGSPTRVTDCQVNTGLNLTCVSAEVTKAENSENPETELSSLESQLRRLQEENLKLRTVLDQITKSYTQLQAQLFIALHKQKSLQNTEANGMISGQKLVEPGACTKLDVTEASVCDEKTDHGDVSVSRPNKAEVMSKTHEPSQLTKLNLGKQACPDAAEDVLDRSSSQTNLEHQPITLQQLAADQIPFRKARVSVRATSEAPMISDGCQWRKYGQKMAKGNPCPRAYYRCTMAVACPVRKQVQRCAEDKTVLITTYEGNHNHPLPPAASAMANTTSAAAAMLLSGSTPTKEALTNSAGYYSSMATLSASAPFPTITLDLTQNPNAMQLHRIPGHGTMFPLPLHASGGPHLLGHPLLFSPKLPPAALPLLQRQPSSMVETVSAAIASDPNFTAALAAAISSVIGVPRASDANTNGNAGSPQLPQSCTTFSTN</sequence>
<evidence type="ECO:0000313" key="10">
    <source>
        <dbReference type="EMBL" id="RDY14500.1"/>
    </source>
</evidence>